<gene>
    <name evidence="1" type="ORF">JOC49_001708</name>
</gene>
<dbReference type="EMBL" id="JAFBDT010000013">
    <property type="protein sequence ID" value="MBM7562165.1"/>
    <property type="molecule type" value="Genomic_DNA"/>
</dbReference>
<evidence type="ECO:0008006" key="3">
    <source>
        <dbReference type="Google" id="ProtNLM"/>
    </source>
</evidence>
<comment type="caution">
    <text evidence="1">The sequence shown here is derived from an EMBL/GenBank/DDBJ whole genome shotgun (WGS) entry which is preliminary data.</text>
</comment>
<accession>A0ABS2MS15</accession>
<protein>
    <recommendedName>
        <fullName evidence="3">Twitching motility protein PilT</fullName>
    </recommendedName>
</protein>
<evidence type="ECO:0000313" key="2">
    <source>
        <dbReference type="Proteomes" id="UP000767854"/>
    </source>
</evidence>
<evidence type="ECO:0000313" key="1">
    <source>
        <dbReference type="EMBL" id="MBM7562165.1"/>
    </source>
</evidence>
<reference evidence="1 2" key="1">
    <citation type="submission" date="2021-01" db="EMBL/GenBank/DDBJ databases">
        <title>Genomic Encyclopedia of Type Strains, Phase IV (KMG-IV): sequencing the most valuable type-strain genomes for metagenomic binning, comparative biology and taxonomic classification.</title>
        <authorList>
            <person name="Goeker M."/>
        </authorList>
    </citation>
    <scope>NUCLEOTIDE SEQUENCE [LARGE SCALE GENOMIC DNA]</scope>
    <source>
        <strain evidence="1 2">DSM 24436</strain>
    </source>
</reference>
<dbReference type="Proteomes" id="UP000767854">
    <property type="component" value="Unassembled WGS sequence"/>
</dbReference>
<organism evidence="1 2">
    <name type="scientific">Fusibacter tunisiensis</name>
    <dbReference type="NCBI Taxonomy" id="1008308"/>
    <lineage>
        <taxon>Bacteria</taxon>
        <taxon>Bacillati</taxon>
        <taxon>Bacillota</taxon>
        <taxon>Clostridia</taxon>
        <taxon>Eubacteriales</taxon>
        <taxon>Eubacteriales Family XII. Incertae Sedis</taxon>
        <taxon>Fusibacter</taxon>
    </lineage>
</organism>
<keyword evidence="2" id="KW-1185">Reference proteome</keyword>
<dbReference type="RefSeq" id="WP_204664313.1">
    <property type="nucleotide sequence ID" value="NZ_JAFBDT010000013.1"/>
</dbReference>
<proteinExistence type="predicted"/>
<sequence>MVTLIAGKKGSGKTKDIVKKANEALESGKGNMIFIDDDKRAMYDLHHDVRFVDLSEFPVKSSCEFLGFICGLISNDYDIEKIFVDSIMNTVKMTEEELVEWFNRIEEVAKKYEIEFVVTLNFESDLPEALNRFKK</sequence>
<name>A0ABS2MS15_9FIRM</name>